<reference evidence="1" key="1">
    <citation type="submission" date="2025-08" db="UniProtKB">
        <authorList>
            <consortium name="Ensembl"/>
        </authorList>
    </citation>
    <scope>IDENTIFICATION</scope>
</reference>
<name>A0A3Q3IK11_MONAL</name>
<dbReference type="AlphaFoldDB" id="A0A3Q3IK11"/>
<accession>A0A3Q3IK11</accession>
<dbReference type="Ensembl" id="ENSMALT00000005247.1">
    <property type="protein sequence ID" value="ENSMALP00000005128.1"/>
    <property type="gene ID" value="ENSMALG00000003707.1"/>
</dbReference>
<proteinExistence type="predicted"/>
<sequence length="56" mass="6526">LGPDVFQKLYENLKEARQQQDAEDGIAQEALSCLEEKPDVGFQMHQLLFYEEELQL</sequence>
<evidence type="ECO:0000313" key="2">
    <source>
        <dbReference type="Proteomes" id="UP000261600"/>
    </source>
</evidence>
<protein>
    <submittedName>
        <fullName evidence="1">Uncharacterized protein</fullName>
    </submittedName>
</protein>
<organism evidence="1 2">
    <name type="scientific">Monopterus albus</name>
    <name type="common">Swamp eel</name>
    <dbReference type="NCBI Taxonomy" id="43700"/>
    <lineage>
        <taxon>Eukaryota</taxon>
        <taxon>Metazoa</taxon>
        <taxon>Chordata</taxon>
        <taxon>Craniata</taxon>
        <taxon>Vertebrata</taxon>
        <taxon>Euteleostomi</taxon>
        <taxon>Actinopterygii</taxon>
        <taxon>Neopterygii</taxon>
        <taxon>Teleostei</taxon>
        <taxon>Neoteleostei</taxon>
        <taxon>Acanthomorphata</taxon>
        <taxon>Anabantaria</taxon>
        <taxon>Synbranchiformes</taxon>
        <taxon>Synbranchidae</taxon>
        <taxon>Monopterus</taxon>
    </lineage>
</organism>
<reference evidence="1" key="2">
    <citation type="submission" date="2025-09" db="UniProtKB">
        <authorList>
            <consortium name="Ensembl"/>
        </authorList>
    </citation>
    <scope>IDENTIFICATION</scope>
</reference>
<keyword evidence="2" id="KW-1185">Reference proteome</keyword>
<evidence type="ECO:0000313" key="1">
    <source>
        <dbReference type="Ensembl" id="ENSMALP00000005128.1"/>
    </source>
</evidence>
<dbReference type="Proteomes" id="UP000261600">
    <property type="component" value="Unplaced"/>
</dbReference>